<evidence type="ECO:0000256" key="8">
    <source>
        <dbReference type="ARBA" id="ARBA00023128"/>
    </source>
</evidence>
<dbReference type="InterPro" id="IPR001678">
    <property type="entry name" value="MeTrfase_RsmB-F_NOP2_dom"/>
</dbReference>
<evidence type="ECO:0000256" key="9">
    <source>
        <dbReference type="ARBA" id="ARBA00042050"/>
    </source>
</evidence>
<dbReference type="PROSITE" id="PS51686">
    <property type="entry name" value="SAM_MT_RSMB_NOP"/>
    <property type="match status" value="1"/>
</dbReference>
<keyword evidence="7" id="KW-0809">Transit peptide</keyword>
<dbReference type="GO" id="GO:0005762">
    <property type="term" value="C:mitochondrial large ribosomal subunit"/>
    <property type="evidence" value="ECO:0007669"/>
    <property type="project" value="TreeGrafter"/>
</dbReference>
<dbReference type="InterPro" id="IPR029063">
    <property type="entry name" value="SAM-dependent_MTases_sf"/>
</dbReference>
<dbReference type="FunFam" id="3.40.50.150:FF:000055">
    <property type="entry name" value="5-methylcytosine rRNA methyltransferase NSUN4"/>
    <property type="match status" value="1"/>
</dbReference>
<keyword evidence="3 11" id="KW-0489">Methyltransferase</keyword>
<keyword evidence="6 11" id="KW-0694">RNA-binding</keyword>
<dbReference type="GO" id="GO:0008173">
    <property type="term" value="F:RNA methyltransferase activity"/>
    <property type="evidence" value="ECO:0007669"/>
    <property type="project" value="InterPro"/>
</dbReference>
<comment type="subcellular location">
    <subcellularLocation>
        <location evidence="1">Mitochondrion</location>
    </subcellularLocation>
</comment>
<dbReference type="PANTHER" id="PTHR22808">
    <property type="entry name" value="NCL1 YEAST -RELATED NOL1/NOP2/FMU SUN DOMAIN-CONTAINING"/>
    <property type="match status" value="1"/>
</dbReference>
<evidence type="ECO:0000256" key="7">
    <source>
        <dbReference type="ARBA" id="ARBA00022946"/>
    </source>
</evidence>
<dbReference type="InterPro" id="IPR023267">
    <property type="entry name" value="RCMT"/>
</dbReference>
<sequence length="516" mass="57265">MAALAANVSSILKTVNTAHRSLRCCLALQKRYRYKKKWAVNLASKTNCELALDHFDAFYKPLFGRQWPSIRVSLLSLNKYAAIINNASDAEIWSQNLAELGTRDLIRDAAKTVHKTILKENAKNAPQTMIPEQDERNVILDVEPSSESDTTSLESKEAGLTESSSSGLSQTTMNKKQTEPEHHTSNMDVGYSEERKDLDGMGNILTPDAMYNSTDLQHFMPTQQVFSEREELRQAEFSQSTYQERPVSVSVLPGQHPSLPLSLRVMAFPRGDVSDFPMPKADAANLLNYYLLDGASILPVLALDLRPHDNVLDLCAAPGGKTLAMLQIIISQGGHLTSNDVSQSRLRRLKTVLKSYFPQDLLSEFATVTERTGLSFSNSVFSKVLVDVPCNTDRHVLLEDENNLFKPGRTKERLQMTTLQKDLLLAGIRSCKPGGSVVYSTCTLAAVQNDGVVQAAVEELWETSTIDVAVEDLSPLKEAFSSTFKFHSGTRLGQLVLPSLTSNFGPMYFCKLRRLQ</sequence>
<evidence type="ECO:0000256" key="5">
    <source>
        <dbReference type="ARBA" id="ARBA00022691"/>
    </source>
</evidence>
<evidence type="ECO:0000256" key="6">
    <source>
        <dbReference type="ARBA" id="ARBA00022884"/>
    </source>
</evidence>
<dbReference type="PANTHER" id="PTHR22808:SF3">
    <property type="entry name" value="5-METHYLCYTOSINE RRNA METHYLTRANSFERASE NSUN4"/>
    <property type="match status" value="1"/>
</dbReference>
<keyword evidence="4 11" id="KW-0808">Transferase</keyword>
<comment type="caution">
    <text evidence="14">The sequence shown here is derived from an EMBL/GenBank/DDBJ whole genome shotgun (WGS) entry which is preliminary data.</text>
</comment>
<dbReference type="Gene3D" id="3.40.50.150">
    <property type="entry name" value="Vaccinia Virus protein VP39"/>
    <property type="match status" value="1"/>
</dbReference>
<evidence type="ECO:0000256" key="1">
    <source>
        <dbReference type="ARBA" id="ARBA00004173"/>
    </source>
</evidence>
<proteinExistence type="inferred from homology"/>
<feature type="region of interest" description="Disordered" evidence="12">
    <location>
        <begin position="143"/>
        <end position="190"/>
    </location>
</feature>
<dbReference type="Proteomes" id="UP001374579">
    <property type="component" value="Unassembled WGS sequence"/>
</dbReference>
<evidence type="ECO:0000256" key="3">
    <source>
        <dbReference type="ARBA" id="ARBA00022603"/>
    </source>
</evidence>
<dbReference type="GO" id="GO:0031167">
    <property type="term" value="P:rRNA methylation"/>
    <property type="evidence" value="ECO:0007669"/>
    <property type="project" value="TreeGrafter"/>
</dbReference>
<dbReference type="EMBL" id="JBAMIC010000004">
    <property type="protein sequence ID" value="KAK7107489.1"/>
    <property type="molecule type" value="Genomic_DNA"/>
</dbReference>
<feature type="binding site" evidence="11">
    <location>
        <position position="340"/>
    </location>
    <ligand>
        <name>S-adenosyl-L-methionine</name>
        <dbReference type="ChEBI" id="CHEBI:59789"/>
    </ligand>
</feature>
<feature type="compositionally biased region" description="Basic and acidic residues" evidence="12">
    <location>
        <begin position="176"/>
        <end position="185"/>
    </location>
</feature>
<evidence type="ECO:0000256" key="11">
    <source>
        <dbReference type="PROSITE-ProRule" id="PRU01023"/>
    </source>
</evidence>
<dbReference type="SUPFAM" id="SSF53335">
    <property type="entry name" value="S-adenosyl-L-methionine-dependent methyltransferases"/>
    <property type="match status" value="1"/>
</dbReference>
<dbReference type="Pfam" id="PF01189">
    <property type="entry name" value="Methyltr_RsmB-F"/>
    <property type="match status" value="1"/>
</dbReference>
<evidence type="ECO:0000259" key="13">
    <source>
        <dbReference type="PROSITE" id="PS51686"/>
    </source>
</evidence>
<comment type="similarity">
    <text evidence="11">Belongs to the class I-like SAM-binding methyltransferase superfamily. RsmB/NOP family.</text>
</comment>
<dbReference type="Gene3D" id="6.20.240.40">
    <property type="match status" value="1"/>
</dbReference>
<evidence type="ECO:0000256" key="2">
    <source>
        <dbReference type="ARBA" id="ARBA00022552"/>
    </source>
</evidence>
<keyword evidence="5 11" id="KW-0949">S-adenosyl-L-methionine</keyword>
<dbReference type="GO" id="GO:0003723">
    <property type="term" value="F:RNA binding"/>
    <property type="evidence" value="ECO:0007669"/>
    <property type="project" value="UniProtKB-UniRule"/>
</dbReference>
<organism evidence="14 15">
    <name type="scientific">Littorina saxatilis</name>
    <dbReference type="NCBI Taxonomy" id="31220"/>
    <lineage>
        <taxon>Eukaryota</taxon>
        <taxon>Metazoa</taxon>
        <taxon>Spiralia</taxon>
        <taxon>Lophotrochozoa</taxon>
        <taxon>Mollusca</taxon>
        <taxon>Gastropoda</taxon>
        <taxon>Caenogastropoda</taxon>
        <taxon>Littorinimorpha</taxon>
        <taxon>Littorinoidea</taxon>
        <taxon>Littorinidae</taxon>
        <taxon>Littorina</taxon>
    </lineage>
</organism>
<evidence type="ECO:0000256" key="10">
    <source>
        <dbReference type="ARBA" id="ARBA00049302"/>
    </source>
</evidence>
<dbReference type="AlphaFoldDB" id="A0AAN9BLP6"/>
<gene>
    <name evidence="14" type="ORF">V1264_015403</name>
</gene>
<reference evidence="14 15" key="1">
    <citation type="submission" date="2024-02" db="EMBL/GenBank/DDBJ databases">
        <title>Chromosome-scale genome assembly of the rough periwinkle Littorina saxatilis.</title>
        <authorList>
            <person name="De Jode A."/>
            <person name="Faria R."/>
            <person name="Formenti G."/>
            <person name="Sims Y."/>
            <person name="Smith T.P."/>
            <person name="Tracey A."/>
            <person name="Wood J.M.D."/>
            <person name="Zagrodzka Z.B."/>
            <person name="Johannesson K."/>
            <person name="Butlin R.K."/>
            <person name="Leder E.H."/>
        </authorList>
    </citation>
    <scope>NUCLEOTIDE SEQUENCE [LARGE SCALE GENOMIC DNA]</scope>
    <source>
        <strain evidence="14">Snail1</strain>
        <tissue evidence="14">Muscle</tissue>
    </source>
</reference>
<feature type="domain" description="SAM-dependent MTase RsmB/NOP-type" evidence="13">
    <location>
        <begin position="211"/>
        <end position="515"/>
    </location>
</feature>
<dbReference type="PRINTS" id="PR02008">
    <property type="entry name" value="RCMTFAMILY"/>
</dbReference>
<protein>
    <recommendedName>
        <fullName evidence="9">NOL1/NOP2/Sun domain family member 4</fullName>
    </recommendedName>
</protein>
<name>A0AAN9BLP6_9CAEN</name>
<evidence type="ECO:0000256" key="12">
    <source>
        <dbReference type="SAM" id="MobiDB-lite"/>
    </source>
</evidence>
<feature type="binding site" evidence="11">
    <location>
        <begin position="315"/>
        <end position="321"/>
    </location>
    <ligand>
        <name>S-adenosyl-L-methionine</name>
        <dbReference type="ChEBI" id="CHEBI:59789"/>
    </ligand>
</feature>
<evidence type="ECO:0000313" key="14">
    <source>
        <dbReference type="EMBL" id="KAK7107489.1"/>
    </source>
</evidence>
<evidence type="ECO:0000313" key="15">
    <source>
        <dbReference type="Proteomes" id="UP001374579"/>
    </source>
</evidence>
<comment type="catalytic activity">
    <reaction evidence="10">
        <text>a cytidine in rRNA + S-adenosyl-L-methionine = a 5-methylcytidine in rRNA + S-adenosyl-L-homocysteine + H(+)</text>
        <dbReference type="Rhea" id="RHEA:61484"/>
        <dbReference type="Rhea" id="RHEA-COMP:15836"/>
        <dbReference type="Rhea" id="RHEA-COMP:15837"/>
        <dbReference type="ChEBI" id="CHEBI:15378"/>
        <dbReference type="ChEBI" id="CHEBI:57856"/>
        <dbReference type="ChEBI" id="CHEBI:59789"/>
        <dbReference type="ChEBI" id="CHEBI:74483"/>
        <dbReference type="ChEBI" id="CHEBI:82748"/>
    </reaction>
</comment>
<feature type="active site" description="Nucleophile" evidence="11">
    <location>
        <position position="442"/>
    </location>
</feature>
<keyword evidence="2" id="KW-0698">rRNA processing</keyword>
<accession>A0AAN9BLP6</accession>
<feature type="compositionally biased region" description="Polar residues" evidence="12">
    <location>
        <begin position="161"/>
        <end position="175"/>
    </location>
</feature>
<evidence type="ECO:0000256" key="4">
    <source>
        <dbReference type="ARBA" id="ARBA00022679"/>
    </source>
</evidence>
<keyword evidence="15" id="KW-1185">Reference proteome</keyword>
<comment type="caution">
    <text evidence="11">Lacks conserved residue(s) required for the propagation of feature annotation.</text>
</comment>
<feature type="binding site" evidence="11">
    <location>
        <position position="387"/>
    </location>
    <ligand>
        <name>S-adenosyl-L-methionine</name>
        <dbReference type="ChEBI" id="CHEBI:59789"/>
    </ligand>
</feature>
<dbReference type="InterPro" id="IPR049560">
    <property type="entry name" value="MeTrfase_RsmB-F_NOP2_cat"/>
</dbReference>
<keyword evidence="8" id="KW-0496">Mitochondrion</keyword>